<comment type="caution">
    <text evidence="1">The sequence shown here is derived from an EMBL/GenBank/DDBJ whole genome shotgun (WGS) entry which is preliminary data.</text>
</comment>
<accession>A0A8H3YCU1</accession>
<sequence>MPNLASWPRNSSIPFHLTLTGSSPSDNLDLGSLALNFQLLQRIRVVAKGMIEDHHTIRHSSEDEAIAKGRDGRHAKGDFAVLITGDWLEPSIASNEGCEAQRIITGELQVGMLPSFINGGLSIRYGLKLEVLSLPTSARQVFGLIQPVISSGIREGLPAYEEREALVPPAYWAVEDLKME</sequence>
<organism evidence="1 2">
    <name type="scientific">Naganishia liquefaciens</name>
    <dbReference type="NCBI Taxonomy" id="104408"/>
    <lineage>
        <taxon>Eukaryota</taxon>
        <taxon>Fungi</taxon>
        <taxon>Dikarya</taxon>
        <taxon>Basidiomycota</taxon>
        <taxon>Agaricomycotina</taxon>
        <taxon>Tremellomycetes</taxon>
        <taxon>Filobasidiales</taxon>
        <taxon>Filobasidiaceae</taxon>
        <taxon>Naganishia</taxon>
    </lineage>
</organism>
<proteinExistence type="predicted"/>
<dbReference type="EMBL" id="BLZA01000002">
    <property type="protein sequence ID" value="GHJ83607.1"/>
    <property type="molecule type" value="Genomic_DNA"/>
</dbReference>
<gene>
    <name evidence="1" type="ORF">NliqN6_0009</name>
</gene>
<evidence type="ECO:0000313" key="2">
    <source>
        <dbReference type="Proteomes" id="UP000620104"/>
    </source>
</evidence>
<protein>
    <submittedName>
        <fullName evidence="1">Uncharacterized protein</fullName>
    </submittedName>
</protein>
<reference evidence="1" key="1">
    <citation type="submission" date="2020-07" db="EMBL/GenBank/DDBJ databases">
        <title>Draft Genome Sequence of a Deep-Sea Yeast, Naganishia (Cryptococcus) liquefaciens strain N6.</title>
        <authorList>
            <person name="Han Y.W."/>
            <person name="Kajitani R."/>
            <person name="Morimoto H."/>
            <person name="Parhat M."/>
            <person name="Tsubouchi H."/>
            <person name="Bakenova O."/>
            <person name="Ogata M."/>
            <person name="Argunhan B."/>
            <person name="Aoki R."/>
            <person name="Kajiwara S."/>
            <person name="Itoh T."/>
            <person name="Iwasaki H."/>
        </authorList>
    </citation>
    <scope>NUCLEOTIDE SEQUENCE</scope>
    <source>
        <strain evidence="1">N6</strain>
    </source>
</reference>
<dbReference type="Proteomes" id="UP000620104">
    <property type="component" value="Unassembled WGS sequence"/>
</dbReference>
<dbReference type="AlphaFoldDB" id="A0A8H3YCU1"/>
<name>A0A8H3YCU1_9TREE</name>
<evidence type="ECO:0000313" key="1">
    <source>
        <dbReference type="EMBL" id="GHJ83607.1"/>
    </source>
</evidence>
<keyword evidence="2" id="KW-1185">Reference proteome</keyword>
<dbReference type="OrthoDB" id="2586642at2759"/>